<protein>
    <submittedName>
        <fullName evidence="1">Uncharacterized protein</fullName>
    </submittedName>
</protein>
<reference evidence="1" key="1">
    <citation type="submission" date="2018-05" db="EMBL/GenBank/DDBJ databases">
        <authorList>
            <person name="Lanie J.A."/>
            <person name="Ng W.-L."/>
            <person name="Kazmierczak K.M."/>
            <person name="Andrzejewski T.M."/>
            <person name="Davidsen T.M."/>
            <person name="Wayne K.J."/>
            <person name="Tettelin H."/>
            <person name="Glass J.I."/>
            <person name="Rusch D."/>
            <person name="Podicherti R."/>
            <person name="Tsui H.-C.T."/>
            <person name="Winkler M.E."/>
        </authorList>
    </citation>
    <scope>NUCLEOTIDE SEQUENCE</scope>
</reference>
<proteinExistence type="predicted"/>
<name>A0A382TQR9_9ZZZZ</name>
<dbReference type="EMBL" id="UINC01138259">
    <property type="protein sequence ID" value="SVD24095.1"/>
    <property type="molecule type" value="Genomic_DNA"/>
</dbReference>
<organism evidence="1">
    <name type="scientific">marine metagenome</name>
    <dbReference type="NCBI Taxonomy" id="408172"/>
    <lineage>
        <taxon>unclassified sequences</taxon>
        <taxon>metagenomes</taxon>
        <taxon>ecological metagenomes</taxon>
    </lineage>
</organism>
<dbReference type="AlphaFoldDB" id="A0A382TQR9"/>
<evidence type="ECO:0000313" key="1">
    <source>
        <dbReference type="EMBL" id="SVD24095.1"/>
    </source>
</evidence>
<gene>
    <name evidence="1" type="ORF">METZ01_LOCUS376949</name>
</gene>
<accession>A0A382TQR9</accession>
<sequence length="167" mass="18869">MTVREILKTKEAENVCRALSEYNGENEQEPFDHIDFCNIIDKILTISTAKDCPPVFIDSVPDSFGNPILDVRFRKELSPSDDMASPSGPQEYELAPEQDFYLRYSLWGRYVDSEIIGDLESLSIENVVSSILYEATYLGSSEAEIKVSLSKLEESKKKALMGMLEIQ</sequence>